<feature type="compositionally biased region" description="Basic and acidic residues" evidence="1">
    <location>
        <begin position="108"/>
        <end position="123"/>
    </location>
</feature>
<protein>
    <recommendedName>
        <fullName evidence="4">Sjogrens syndrome scleroderma autoantigen 1 family protein</fullName>
    </recommendedName>
</protein>
<evidence type="ECO:0000313" key="2">
    <source>
        <dbReference type="EMBL" id="TFK43614.1"/>
    </source>
</evidence>
<reference evidence="2 3" key="1">
    <citation type="journal article" date="2019" name="Nat. Ecol. Evol.">
        <title>Megaphylogeny resolves global patterns of mushroom evolution.</title>
        <authorList>
            <person name="Varga T."/>
            <person name="Krizsan K."/>
            <person name="Foldi C."/>
            <person name="Dima B."/>
            <person name="Sanchez-Garcia M."/>
            <person name="Sanchez-Ramirez S."/>
            <person name="Szollosi G.J."/>
            <person name="Szarkandi J.G."/>
            <person name="Papp V."/>
            <person name="Albert L."/>
            <person name="Andreopoulos W."/>
            <person name="Angelini C."/>
            <person name="Antonin V."/>
            <person name="Barry K.W."/>
            <person name="Bougher N.L."/>
            <person name="Buchanan P."/>
            <person name="Buyck B."/>
            <person name="Bense V."/>
            <person name="Catcheside P."/>
            <person name="Chovatia M."/>
            <person name="Cooper J."/>
            <person name="Damon W."/>
            <person name="Desjardin D."/>
            <person name="Finy P."/>
            <person name="Geml J."/>
            <person name="Haridas S."/>
            <person name="Hughes K."/>
            <person name="Justo A."/>
            <person name="Karasinski D."/>
            <person name="Kautmanova I."/>
            <person name="Kiss B."/>
            <person name="Kocsube S."/>
            <person name="Kotiranta H."/>
            <person name="LaButti K.M."/>
            <person name="Lechner B.E."/>
            <person name="Liimatainen K."/>
            <person name="Lipzen A."/>
            <person name="Lukacs Z."/>
            <person name="Mihaltcheva S."/>
            <person name="Morgado L.N."/>
            <person name="Niskanen T."/>
            <person name="Noordeloos M.E."/>
            <person name="Ohm R.A."/>
            <person name="Ortiz-Santana B."/>
            <person name="Ovrebo C."/>
            <person name="Racz N."/>
            <person name="Riley R."/>
            <person name="Savchenko A."/>
            <person name="Shiryaev A."/>
            <person name="Soop K."/>
            <person name="Spirin V."/>
            <person name="Szebenyi C."/>
            <person name="Tomsovsky M."/>
            <person name="Tulloss R.E."/>
            <person name="Uehling J."/>
            <person name="Grigoriev I.V."/>
            <person name="Vagvolgyi C."/>
            <person name="Papp T."/>
            <person name="Martin F.M."/>
            <person name="Miettinen O."/>
            <person name="Hibbett D.S."/>
            <person name="Nagy L.G."/>
        </authorList>
    </citation>
    <scope>NUCLEOTIDE SEQUENCE [LARGE SCALE GENOMIC DNA]</scope>
    <source>
        <strain evidence="2 3">CBS 166.37</strain>
    </source>
</reference>
<dbReference type="OrthoDB" id="28939at2759"/>
<feature type="compositionally biased region" description="Low complexity" evidence="1">
    <location>
        <begin position="63"/>
        <end position="86"/>
    </location>
</feature>
<organism evidence="2 3">
    <name type="scientific">Crucibulum laeve</name>
    <dbReference type="NCBI Taxonomy" id="68775"/>
    <lineage>
        <taxon>Eukaryota</taxon>
        <taxon>Fungi</taxon>
        <taxon>Dikarya</taxon>
        <taxon>Basidiomycota</taxon>
        <taxon>Agaricomycotina</taxon>
        <taxon>Agaricomycetes</taxon>
        <taxon>Agaricomycetidae</taxon>
        <taxon>Agaricales</taxon>
        <taxon>Agaricineae</taxon>
        <taxon>Nidulariaceae</taxon>
        <taxon>Crucibulum</taxon>
    </lineage>
</organism>
<evidence type="ECO:0000313" key="3">
    <source>
        <dbReference type="Proteomes" id="UP000308652"/>
    </source>
</evidence>
<proteinExistence type="predicted"/>
<dbReference type="InterPro" id="IPR051888">
    <property type="entry name" value="UPF0148_domain"/>
</dbReference>
<dbReference type="PANTHER" id="PTHR16537">
    <property type="entry name" value="SJOEGREN SYNDROME/SCLERODERMA AUTOANTIGEN 1"/>
    <property type="match status" value="1"/>
</dbReference>
<dbReference type="AlphaFoldDB" id="A0A5C3MDY8"/>
<evidence type="ECO:0008006" key="4">
    <source>
        <dbReference type="Google" id="ProtNLM"/>
    </source>
</evidence>
<dbReference type="Proteomes" id="UP000308652">
    <property type="component" value="Unassembled WGS sequence"/>
</dbReference>
<evidence type="ECO:0000256" key="1">
    <source>
        <dbReference type="SAM" id="MobiDB-lite"/>
    </source>
</evidence>
<feature type="region of interest" description="Disordered" evidence="1">
    <location>
        <begin position="225"/>
        <end position="252"/>
    </location>
</feature>
<sequence>MSSVADVSGILGEYMLKGWVLTDKSCPTPGCAVPLMRSPKGRMPTAHFCANCDGSPDFIQRTTTNPFVSNTTSSSNSDASQMSRSSTPPTEVSEALSSPVFAPPVETEESRRRREQSDRASSEIGRRLLKGWAMLADECPNAGCFGVPLVRPPKVGGETDPRKECVICGSVYITEIDWAGRERLILADTGARRSDASASTSTPTTQDKGKSVEVIPPANIASTFLSSSIPSKSGTSSHAEISRRSQAPPSSNIALDDTARALQSTLQALSVRLTSLSTSTVVDPATIGSTADAITKVAMALSNIINVQNLAAQQRA</sequence>
<feature type="compositionally biased region" description="Low complexity" evidence="1">
    <location>
        <begin position="226"/>
        <end position="237"/>
    </location>
</feature>
<dbReference type="PANTHER" id="PTHR16537:SF1">
    <property type="entry name" value="PROTEIN ZNRD2"/>
    <property type="match status" value="1"/>
</dbReference>
<dbReference type="Pfam" id="PF06677">
    <property type="entry name" value="Auto_anti-p27"/>
    <property type="match status" value="2"/>
</dbReference>
<gene>
    <name evidence="2" type="ORF">BDQ12DRAFT_675273</name>
</gene>
<feature type="compositionally biased region" description="Low complexity" evidence="1">
    <location>
        <begin position="196"/>
        <end position="205"/>
    </location>
</feature>
<feature type="region of interest" description="Disordered" evidence="1">
    <location>
        <begin position="63"/>
        <end position="123"/>
    </location>
</feature>
<dbReference type="InterPro" id="IPR009563">
    <property type="entry name" value="SSSCA1"/>
</dbReference>
<feature type="region of interest" description="Disordered" evidence="1">
    <location>
        <begin position="190"/>
        <end position="213"/>
    </location>
</feature>
<accession>A0A5C3MDY8</accession>
<keyword evidence="3" id="KW-1185">Reference proteome</keyword>
<dbReference type="EMBL" id="ML213591">
    <property type="protein sequence ID" value="TFK43614.1"/>
    <property type="molecule type" value="Genomic_DNA"/>
</dbReference>
<dbReference type="STRING" id="68775.A0A5C3MDY8"/>
<name>A0A5C3MDY8_9AGAR</name>